<evidence type="ECO:0000313" key="3">
    <source>
        <dbReference type="Proteomes" id="UP000590225"/>
    </source>
</evidence>
<keyword evidence="1" id="KW-1133">Transmembrane helix</keyword>
<comment type="caution">
    <text evidence="2">The sequence shown here is derived from an EMBL/GenBank/DDBJ whole genome shotgun (WGS) entry which is preliminary data.</text>
</comment>
<keyword evidence="1" id="KW-0812">Transmembrane</keyword>
<sequence>MPRTRRLHRLVLATSGLAVLVGIGLLISPWDGLVVVLGWTLIIGAVIAAALTLYLVRTPSS</sequence>
<dbReference type="EMBL" id="JACGXP010000001">
    <property type="protein sequence ID" value="MBA8988878.1"/>
    <property type="molecule type" value="Genomic_DNA"/>
</dbReference>
<accession>A0AAW3T3Q5</accession>
<dbReference type="RefSeq" id="WP_182514840.1">
    <property type="nucleotide sequence ID" value="NZ_JACGXP010000001.1"/>
</dbReference>
<dbReference type="Proteomes" id="UP000590225">
    <property type="component" value="Unassembled WGS sequence"/>
</dbReference>
<feature type="transmembrane region" description="Helical" evidence="1">
    <location>
        <begin position="7"/>
        <end position="27"/>
    </location>
</feature>
<proteinExistence type="predicted"/>
<organism evidence="2 3">
    <name type="scientific">Curtobacterium pusillum</name>
    <dbReference type="NCBI Taxonomy" id="69373"/>
    <lineage>
        <taxon>Bacteria</taxon>
        <taxon>Bacillati</taxon>
        <taxon>Actinomycetota</taxon>
        <taxon>Actinomycetes</taxon>
        <taxon>Micrococcales</taxon>
        <taxon>Microbacteriaceae</taxon>
        <taxon>Curtobacterium</taxon>
    </lineage>
</organism>
<reference evidence="2 3" key="1">
    <citation type="submission" date="2020-07" db="EMBL/GenBank/DDBJ databases">
        <title>Above-ground endophytic microbial communities from plants in different locations in the United States.</title>
        <authorList>
            <person name="Frank C."/>
        </authorList>
    </citation>
    <scope>NUCLEOTIDE SEQUENCE [LARGE SCALE GENOMIC DNA]</scope>
    <source>
        <strain evidence="2 3">WPL5_2</strain>
    </source>
</reference>
<keyword evidence="1" id="KW-0472">Membrane</keyword>
<name>A0AAW3T3Q5_9MICO</name>
<dbReference type="AlphaFoldDB" id="A0AAW3T3Q5"/>
<evidence type="ECO:0000256" key="1">
    <source>
        <dbReference type="SAM" id="Phobius"/>
    </source>
</evidence>
<feature type="transmembrane region" description="Helical" evidence="1">
    <location>
        <begin position="33"/>
        <end position="56"/>
    </location>
</feature>
<evidence type="ECO:0000313" key="2">
    <source>
        <dbReference type="EMBL" id="MBA8988878.1"/>
    </source>
</evidence>
<gene>
    <name evidence="2" type="ORF">FHW23_000110</name>
</gene>
<protein>
    <submittedName>
        <fullName evidence="2">Membrane protein YccC</fullName>
    </submittedName>
</protein>